<accession>A0A2V3ZRR1</accession>
<reference evidence="2 3" key="1">
    <citation type="submission" date="2018-05" db="EMBL/GenBank/DDBJ databases">
        <title>Marinifilum breve JC075T sp. nov., a marine bacterium isolated from Yongle Blue Hole in the South China Sea.</title>
        <authorList>
            <person name="Fu T."/>
        </authorList>
    </citation>
    <scope>NUCLEOTIDE SEQUENCE [LARGE SCALE GENOMIC DNA]</scope>
    <source>
        <strain evidence="2 3">JC075</strain>
    </source>
</reference>
<evidence type="ECO:0008006" key="4">
    <source>
        <dbReference type="Google" id="ProtNLM"/>
    </source>
</evidence>
<feature type="signal peptide" evidence="1">
    <location>
        <begin position="1"/>
        <end position="27"/>
    </location>
</feature>
<organism evidence="2 3">
    <name type="scientific">Marinifilum breve</name>
    <dbReference type="NCBI Taxonomy" id="2184082"/>
    <lineage>
        <taxon>Bacteria</taxon>
        <taxon>Pseudomonadati</taxon>
        <taxon>Bacteroidota</taxon>
        <taxon>Bacteroidia</taxon>
        <taxon>Marinilabiliales</taxon>
        <taxon>Marinifilaceae</taxon>
    </lineage>
</organism>
<comment type="caution">
    <text evidence="2">The sequence shown here is derived from an EMBL/GenBank/DDBJ whole genome shotgun (WGS) entry which is preliminary data.</text>
</comment>
<keyword evidence="3" id="KW-1185">Reference proteome</keyword>
<dbReference type="Pfam" id="PF14060">
    <property type="entry name" value="DUF4252"/>
    <property type="match status" value="1"/>
</dbReference>
<name>A0A2V3ZRR1_9BACT</name>
<dbReference type="InterPro" id="IPR025348">
    <property type="entry name" value="DUF4252"/>
</dbReference>
<gene>
    <name evidence="2" type="ORF">DF185_21740</name>
</gene>
<feature type="chain" id="PRO_5015951239" description="DUF4252 domain-containing protein" evidence="1">
    <location>
        <begin position="28"/>
        <end position="172"/>
    </location>
</feature>
<evidence type="ECO:0000256" key="1">
    <source>
        <dbReference type="SAM" id="SignalP"/>
    </source>
</evidence>
<dbReference type="OrthoDB" id="1120833at2"/>
<evidence type="ECO:0000313" key="3">
    <source>
        <dbReference type="Proteomes" id="UP000248079"/>
    </source>
</evidence>
<dbReference type="EMBL" id="QFLI01000014">
    <property type="protein sequence ID" value="PXX95717.1"/>
    <property type="molecule type" value="Genomic_DNA"/>
</dbReference>
<dbReference type="AlphaFoldDB" id="A0A2V3ZRR1"/>
<protein>
    <recommendedName>
        <fullName evidence="4">DUF4252 domain-containing protein</fullName>
    </recommendedName>
</protein>
<dbReference type="Proteomes" id="UP000248079">
    <property type="component" value="Unassembled WGS sequence"/>
</dbReference>
<sequence>MANFKTNVMRKLLVILIAIALPILSQAQTKGEKLHAKYSNLDGFNSFSFAGSFLKNLDFDVDEDELEKNVTGDCKSIKLLSFKHEIGDESKFKKIVVSQLSKGNSYKEVLTEERDKDSDEVHFFAKGKGKKFSEFHILHYNEHRTSLISFFGDFHVDELKTLSHYSIDKDEE</sequence>
<keyword evidence="1" id="KW-0732">Signal</keyword>
<evidence type="ECO:0000313" key="2">
    <source>
        <dbReference type="EMBL" id="PXX95717.1"/>
    </source>
</evidence>
<proteinExistence type="predicted"/>